<dbReference type="AlphaFoldDB" id="A0A1N6UEU2"/>
<dbReference type="SMART" id="SM01234">
    <property type="entry name" value="Haemolytic"/>
    <property type="match status" value="1"/>
</dbReference>
<evidence type="ECO:0000313" key="1">
    <source>
        <dbReference type="EMBL" id="SIQ64077.1"/>
    </source>
</evidence>
<dbReference type="NCBIfam" id="TIGR00278">
    <property type="entry name" value="membrane protein insertion efficiency factor YidD"/>
    <property type="match status" value="1"/>
</dbReference>
<dbReference type="Proteomes" id="UP000186004">
    <property type="component" value="Unassembled WGS sequence"/>
</dbReference>
<accession>A0A1N6UEU2</accession>
<dbReference type="OrthoDB" id="9801753at2"/>
<dbReference type="PANTHER" id="PTHR33383:SF1">
    <property type="entry name" value="MEMBRANE PROTEIN INSERTION EFFICIENCY FACTOR-RELATED"/>
    <property type="match status" value="1"/>
</dbReference>
<keyword evidence="2" id="KW-1185">Reference proteome</keyword>
<proteinExistence type="predicted"/>
<protein>
    <submittedName>
        <fullName evidence="1">Putative membrane protein insertion efficiency factor</fullName>
    </submittedName>
</protein>
<reference evidence="1 2" key="1">
    <citation type="submission" date="2017-01" db="EMBL/GenBank/DDBJ databases">
        <authorList>
            <person name="Mah S.A."/>
            <person name="Swanson W.J."/>
            <person name="Moy G.W."/>
            <person name="Vacquier V.D."/>
        </authorList>
    </citation>
    <scope>NUCLEOTIDE SEQUENCE [LARGE SCALE GENOMIC DNA]</scope>
    <source>
        <strain evidence="1 2">DSM 45758</strain>
    </source>
</reference>
<organism evidence="1 2">
    <name type="scientific">Micromonospora avicenniae</name>
    <dbReference type="NCBI Taxonomy" id="1198245"/>
    <lineage>
        <taxon>Bacteria</taxon>
        <taxon>Bacillati</taxon>
        <taxon>Actinomycetota</taxon>
        <taxon>Actinomycetes</taxon>
        <taxon>Micromonosporales</taxon>
        <taxon>Micromonosporaceae</taxon>
        <taxon>Micromonospora</taxon>
    </lineage>
</organism>
<dbReference type="EMBL" id="FTNF01000003">
    <property type="protein sequence ID" value="SIQ64077.1"/>
    <property type="molecule type" value="Genomic_DNA"/>
</dbReference>
<sequence>MPFAEPPCGACCYAFTDTQCGDCYSSCIAGRADLAAWLSLPGVIVHAVWGVLASPSTNWSSPASIPSRLAIGLIKGYRQRISSRTAARCRFAPTCSAYGLAAIKSYGVLRGCQMIHHRLVRCRPIVAIGTADPVPLKALAGRPA</sequence>
<name>A0A1N6UEU2_9ACTN</name>
<gene>
    <name evidence="1" type="ORF">SAMN05444858_103337</name>
</gene>
<evidence type="ECO:0000313" key="2">
    <source>
        <dbReference type="Proteomes" id="UP000186004"/>
    </source>
</evidence>
<dbReference type="PANTHER" id="PTHR33383">
    <property type="entry name" value="MEMBRANE PROTEIN INSERTION EFFICIENCY FACTOR-RELATED"/>
    <property type="match status" value="1"/>
</dbReference>
<dbReference type="Pfam" id="PF01809">
    <property type="entry name" value="YidD"/>
    <property type="match status" value="1"/>
</dbReference>
<dbReference type="InterPro" id="IPR002696">
    <property type="entry name" value="Membr_insert_effic_factor_YidD"/>
</dbReference>
<dbReference type="STRING" id="1198245.SAMN05444858_103337"/>